<comment type="subunit">
    <text evidence="2">Interacts with ribosomal protein uL14 (rplN).</text>
</comment>
<dbReference type="HAMAP" id="MF_01477">
    <property type="entry name" value="Iojap_RsfS"/>
    <property type="match status" value="1"/>
</dbReference>
<dbReference type="InterPro" id="IPR004394">
    <property type="entry name" value="Iojap/RsfS/C7orf30"/>
</dbReference>
<comment type="caution">
    <text evidence="3">The sequence shown here is derived from an EMBL/GenBank/DDBJ whole genome shotgun (WGS) entry which is preliminary data.</text>
</comment>
<comment type="function">
    <text evidence="2">Functions as a ribosomal silencing factor. Interacts with ribosomal protein uL14 (rplN), blocking formation of intersubunit bridge B8. Prevents association of the 30S and 50S ribosomal subunits and the formation of functional ribosomes, thus repressing translation.</text>
</comment>
<name>A0A2M7SFP6_9BACT</name>
<evidence type="ECO:0000313" key="4">
    <source>
        <dbReference type="Proteomes" id="UP000229307"/>
    </source>
</evidence>
<dbReference type="PANTHER" id="PTHR21043:SF0">
    <property type="entry name" value="MITOCHONDRIAL ASSEMBLY OF RIBOSOMAL LARGE SUBUNIT PROTEIN 1"/>
    <property type="match status" value="1"/>
</dbReference>
<dbReference type="GO" id="GO:0005737">
    <property type="term" value="C:cytoplasm"/>
    <property type="evidence" value="ECO:0007669"/>
    <property type="project" value="UniProtKB-SubCell"/>
</dbReference>
<proteinExistence type="inferred from homology"/>
<dbReference type="GO" id="GO:0042256">
    <property type="term" value="P:cytosolic ribosome assembly"/>
    <property type="evidence" value="ECO:0007669"/>
    <property type="project" value="UniProtKB-UniRule"/>
</dbReference>
<keyword evidence="2" id="KW-0678">Repressor</keyword>
<sequence>MNDRLTAIQSAASEKFASDISILCLQGLTSITDYFFICTAESTVQAKAIADAISERMEESGARLLHEEGRDSASWVLLDYGTIIVHIFLKEIREFYSLELLWADAPALKQA</sequence>
<comment type="similarity">
    <text evidence="1 2">Belongs to the Iojap/RsfS family.</text>
</comment>
<dbReference type="SUPFAM" id="SSF81301">
    <property type="entry name" value="Nucleotidyltransferase"/>
    <property type="match status" value="1"/>
</dbReference>
<dbReference type="GO" id="GO:0017148">
    <property type="term" value="P:negative regulation of translation"/>
    <property type="evidence" value="ECO:0007669"/>
    <property type="project" value="UniProtKB-UniRule"/>
</dbReference>
<dbReference type="Gene3D" id="3.30.460.10">
    <property type="entry name" value="Beta Polymerase, domain 2"/>
    <property type="match status" value="1"/>
</dbReference>
<evidence type="ECO:0000256" key="2">
    <source>
        <dbReference type="HAMAP-Rule" id="MF_01477"/>
    </source>
</evidence>
<organism evidence="3 4">
    <name type="scientific">Candidatus Desantisbacteria bacterium CG_4_10_14_0_8_um_filter_48_22</name>
    <dbReference type="NCBI Taxonomy" id="1974543"/>
    <lineage>
        <taxon>Bacteria</taxon>
        <taxon>Candidatus Desantisiibacteriota</taxon>
    </lineage>
</organism>
<dbReference type="InterPro" id="IPR043519">
    <property type="entry name" value="NT_sf"/>
</dbReference>
<gene>
    <name evidence="2 3" type="primary">rsfS</name>
    <name evidence="3" type="ORF">COY52_00070</name>
</gene>
<keyword evidence="2" id="KW-0810">Translation regulation</keyword>
<reference evidence="4" key="1">
    <citation type="submission" date="2017-09" db="EMBL/GenBank/DDBJ databases">
        <title>Depth-based differentiation of microbial function through sediment-hosted aquifers and enrichment of novel symbionts in the deep terrestrial subsurface.</title>
        <authorList>
            <person name="Probst A.J."/>
            <person name="Ladd B."/>
            <person name="Jarett J.K."/>
            <person name="Geller-Mcgrath D.E."/>
            <person name="Sieber C.M.K."/>
            <person name="Emerson J.B."/>
            <person name="Anantharaman K."/>
            <person name="Thomas B.C."/>
            <person name="Malmstrom R."/>
            <person name="Stieglmeier M."/>
            <person name="Klingl A."/>
            <person name="Woyke T."/>
            <person name="Ryan C.M."/>
            <person name="Banfield J.F."/>
        </authorList>
    </citation>
    <scope>NUCLEOTIDE SEQUENCE [LARGE SCALE GENOMIC DNA]</scope>
</reference>
<accession>A0A2M7SFP6</accession>
<comment type="subcellular location">
    <subcellularLocation>
        <location evidence="2">Cytoplasm</location>
    </subcellularLocation>
</comment>
<dbReference type="PANTHER" id="PTHR21043">
    <property type="entry name" value="IOJAP SUPERFAMILY ORTHOLOG"/>
    <property type="match status" value="1"/>
</dbReference>
<dbReference type="Proteomes" id="UP000229307">
    <property type="component" value="Unassembled WGS sequence"/>
</dbReference>
<dbReference type="GO" id="GO:0043023">
    <property type="term" value="F:ribosomal large subunit binding"/>
    <property type="evidence" value="ECO:0007669"/>
    <property type="project" value="TreeGrafter"/>
</dbReference>
<dbReference type="Pfam" id="PF02410">
    <property type="entry name" value="RsfS"/>
    <property type="match status" value="1"/>
</dbReference>
<protein>
    <recommendedName>
        <fullName evidence="2">Ribosomal silencing factor RsfS</fullName>
    </recommendedName>
</protein>
<evidence type="ECO:0000313" key="3">
    <source>
        <dbReference type="EMBL" id="PIZ18309.1"/>
    </source>
</evidence>
<evidence type="ECO:0000256" key="1">
    <source>
        <dbReference type="ARBA" id="ARBA00010574"/>
    </source>
</evidence>
<dbReference type="AlphaFoldDB" id="A0A2M7SFP6"/>
<dbReference type="NCBIfam" id="TIGR00090">
    <property type="entry name" value="rsfS_iojap_ybeB"/>
    <property type="match status" value="1"/>
</dbReference>
<keyword evidence="2" id="KW-0963">Cytoplasm</keyword>
<dbReference type="GO" id="GO:0090071">
    <property type="term" value="P:negative regulation of ribosome biogenesis"/>
    <property type="evidence" value="ECO:0007669"/>
    <property type="project" value="UniProtKB-UniRule"/>
</dbReference>
<dbReference type="EMBL" id="PFMR01000003">
    <property type="protein sequence ID" value="PIZ18309.1"/>
    <property type="molecule type" value="Genomic_DNA"/>
</dbReference>